<dbReference type="Gene3D" id="2.60.260.20">
    <property type="entry name" value="Urease metallochaperone UreE, N-terminal domain"/>
    <property type="match status" value="2"/>
</dbReference>
<dbReference type="PANTHER" id="PTHR43888">
    <property type="entry name" value="DNAJ-LIKE-2, ISOFORM A-RELATED"/>
    <property type="match status" value="1"/>
</dbReference>
<evidence type="ECO:0000256" key="5">
    <source>
        <dbReference type="ARBA" id="ARBA00022737"/>
    </source>
</evidence>
<evidence type="ECO:0000313" key="13">
    <source>
        <dbReference type="EMBL" id="KAK7872791.1"/>
    </source>
</evidence>
<feature type="domain" description="CR-type" evidence="12">
    <location>
        <begin position="128"/>
        <end position="212"/>
    </location>
</feature>
<evidence type="ECO:0000256" key="10">
    <source>
        <dbReference type="PROSITE-ProRule" id="PRU00546"/>
    </source>
</evidence>
<keyword evidence="4 10" id="KW-0479">Metal-binding</keyword>
<evidence type="ECO:0000313" key="14">
    <source>
        <dbReference type="Proteomes" id="UP001378592"/>
    </source>
</evidence>
<evidence type="ECO:0000256" key="3">
    <source>
        <dbReference type="ARBA" id="ARBA00022553"/>
    </source>
</evidence>
<name>A0AAN9ZEC1_9ORTH</name>
<dbReference type="FunFam" id="2.10.230.10:FF:000005">
    <property type="entry name" value="DnaJ homolog subfamily A member 1"/>
    <property type="match status" value="1"/>
</dbReference>
<dbReference type="Pfam" id="PF01556">
    <property type="entry name" value="DnaJ_C"/>
    <property type="match status" value="1"/>
</dbReference>
<evidence type="ECO:0000256" key="8">
    <source>
        <dbReference type="ARBA" id="ARBA00023136"/>
    </source>
</evidence>
<comment type="caution">
    <text evidence="13">The sequence shown here is derived from an EMBL/GenBank/DDBJ whole genome shotgun (WGS) entry which is preliminary data.</text>
</comment>
<dbReference type="CDD" id="cd10747">
    <property type="entry name" value="DnaJ_C"/>
    <property type="match status" value="1"/>
</dbReference>
<dbReference type="EMBL" id="JAZDUA010000020">
    <property type="protein sequence ID" value="KAK7872791.1"/>
    <property type="molecule type" value="Genomic_DNA"/>
</dbReference>
<dbReference type="CDD" id="cd10719">
    <property type="entry name" value="DnaJ_zf"/>
    <property type="match status" value="1"/>
</dbReference>
<dbReference type="PROSITE" id="PS50076">
    <property type="entry name" value="DNAJ_2"/>
    <property type="match status" value="1"/>
</dbReference>
<accession>A0AAN9ZEC1</accession>
<proteinExistence type="inferred from homology"/>
<dbReference type="PROSITE" id="PS51188">
    <property type="entry name" value="ZF_CR"/>
    <property type="match status" value="1"/>
</dbReference>
<evidence type="ECO:0000256" key="6">
    <source>
        <dbReference type="ARBA" id="ARBA00022771"/>
    </source>
</evidence>
<dbReference type="Pfam" id="PF00226">
    <property type="entry name" value="DnaJ"/>
    <property type="match status" value="1"/>
</dbReference>
<dbReference type="InterPro" id="IPR008971">
    <property type="entry name" value="HSP40/DnaJ_pept-bd"/>
</dbReference>
<reference evidence="13 14" key="1">
    <citation type="submission" date="2024-03" db="EMBL/GenBank/DDBJ databases">
        <title>The genome assembly and annotation of the cricket Gryllus longicercus Weissman &amp; Gray.</title>
        <authorList>
            <person name="Szrajer S."/>
            <person name="Gray D."/>
            <person name="Ylla G."/>
        </authorList>
    </citation>
    <scope>NUCLEOTIDE SEQUENCE [LARGE SCALE GENOMIC DNA]</scope>
    <source>
        <strain evidence="13">DAG 2021-001</strain>
        <tissue evidence="13">Whole body minus gut</tissue>
    </source>
</reference>
<dbReference type="HAMAP" id="MF_01152">
    <property type="entry name" value="DnaJ"/>
    <property type="match status" value="1"/>
</dbReference>
<dbReference type="CDD" id="cd06257">
    <property type="entry name" value="DnaJ"/>
    <property type="match status" value="1"/>
</dbReference>
<dbReference type="InterPro" id="IPR002939">
    <property type="entry name" value="DnaJ_C"/>
</dbReference>
<dbReference type="InterPro" id="IPR012724">
    <property type="entry name" value="DnaJ"/>
</dbReference>
<evidence type="ECO:0000256" key="2">
    <source>
        <dbReference type="ARBA" id="ARBA00022481"/>
    </source>
</evidence>
<dbReference type="GO" id="GO:0006457">
    <property type="term" value="P:protein folding"/>
    <property type="evidence" value="ECO:0007669"/>
    <property type="project" value="InterPro"/>
</dbReference>
<evidence type="ECO:0000256" key="7">
    <source>
        <dbReference type="ARBA" id="ARBA00022833"/>
    </source>
</evidence>
<dbReference type="PROSITE" id="PS00636">
    <property type="entry name" value="DNAJ_1"/>
    <property type="match status" value="1"/>
</dbReference>
<evidence type="ECO:0000256" key="9">
    <source>
        <dbReference type="ARBA" id="ARBA00023288"/>
    </source>
</evidence>
<gene>
    <name evidence="13" type="ORF">R5R35_011916</name>
</gene>
<evidence type="ECO:0000256" key="1">
    <source>
        <dbReference type="ARBA" id="ARBA00004635"/>
    </source>
</evidence>
<feature type="domain" description="J" evidence="11">
    <location>
        <begin position="6"/>
        <end position="68"/>
    </location>
</feature>
<keyword evidence="8" id="KW-0472">Membrane</keyword>
<dbReference type="InterPro" id="IPR001305">
    <property type="entry name" value="HSP_DnaJ_Cys-rich_dom"/>
</dbReference>
<dbReference type="InterPro" id="IPR036869">
    <property type="entry name" value="J_dom_sf"/>
</dbReference>
<feature type="zinc finger region" description="CR-type" evidence="10">
    <location>
        <begin position="128"/>
        <end position="212"/>
    </location>
</feature>
<dbReference type="GO" id="GO:0008270">
    <property type="term" value="F:zinc ion binding"/>
    <property type="evidence" value="ECO:0007669"/>
    <property type="project" value="UniProtKB-KW"/>
</dbReference>
<dbReference type="SUPFAM" id="SSF46565">
    <property type="entry name" value="Chaperone J-domain"/>
    <property type="match status" value="1"/>
</dbReference>
<dbReference type="SUPFAM" id="SSF57938">
    <property type="entry name" value="DnaJ/Hsp40 cysteine-rich domain"/>
    <property type="match status" value="1"/>
</dbReference>
<dbReference type="PRINTS" id="PR00625">
    <property type="entry name" value="JDOMAIN"/>
</dbReference>
<sequence>MVKETTYYDILGVKPACSADDLKKAYRKLALKYHPDKNPNEGERFKQISQAYEVLSNPDKRRIYDQGGEQALKEGGMGANGFSSPMDIFDLFFGTAFGGGRGQTRRRERRGKDVIHQLSVSLEELYKGAVRKLALQKNVICEKCDGRGGKKGAVEQCPTCRGTGARVQIQQLGPGMIQQIQTMCPDCHGQGERINPKDRCKNCGGRKTVRDRKILEVHVDKGMVDGQKISFGGEGDQEPGLEAGDIIIVLDEKEHEVFQRSGNDLIMRMNIELVESLCGFQKVIRTLDDRDLVITAIPGEVTKHGEVKCVLNEGMPHYKNPFEKGRLIIQFLVNFPATLPPEIVPQLEDCLPPRPELMVPDNAEECLLVDLDPESRRRDYKNAYDEDEAGGHGPSRVQCATH</sequence>
<dbReference type="GO" id="GO:0005524">
    <property type="term" value="F:ATP binding"/>
    <property type="evidence" value="ECO:0007669"/>
    <property type="project" value="InterPro"/>
</dbReference>
<dbReference type="InterPro" id="IPR044713">
    <property type="entry name" value="DNJA1/2-like"/>
</dbReference>
<dbReference type="Proteomes" id="UP001378592">
    <property type="component" value="Unassembled WGS sequence"/>
</dbReference>
<dbReference type="InterPro" id="IPR001623">
    <property type="entry name" value="DnaJ_domain"/>
</dbReference>
<dbReference type="Pfam" id="PF00684">
    <property type="entry name" value="DnaJ_CXXCXGXG"/>
    <property type="match status" value="1"/>
</dbReference>
<comment type="subcellular location">
    <subcellularLocation>
        <location evidence="1">Membrane</location>
        <topology evidence="1">Lipid-anchor</topology>
    </subcellularLocation>
</comment>
<dbReference type="AlphaFoldDB" id="A0AAN9ZEC1"/>
<evidence type="ECO:0000259" key="12">
    <source>
        <dbReference type="PROSITE" id="PS51188"/>
    </source>
</evidence>
<evidence type="ECO:0000256" key="4">
    <source>
        <dbReference type="ARBA" id="ARBA00022723"/>
    </source>
</evidence>
<dbReference type="GO" id="GO:0051082">
    <property type="term" value="F:unfolded protein binding"/>
    <property type="evidence" value="ECO:0007669"/>
    <property type="project" value="InterPro"/>
</dbReference>
<dbReference type="Gene3D" id="2.10.230.10">
    <property type="entry name" value="Heat shock protein DnaJ, cysteine-rich domain"/>
    <property type="match status" value="1"/>
</dbReference>
<protein>
    <submittedName>
        <fullName evidence="13">Uncharacterized protein</fullName>
    </submittedName>
</protein>
<keyword evidence="3" id="KW-0597">Phosphoprotein</keyword>
<evidence type="ECO:0000259" key="11">
    <source>
        <dbReference type="PROSITE" id="PS50076"/>
    </source>
</evidence>
<dbReference type="Gene3D" id="1.10.287.110">
    <property type="entry name" value="DnaJ domain"/>
    <property type="match status" value="1"/>
</dbReference>
<dbReference type="SUPFAM" id="SSF49493">
    <property type="entry name" value="HSP40/DnaJ peptide-binding domain"/>
    <property type="match status" value="2"/>
</dbReference>
<organism evidence="13 14">
    <name type="scientific">Gryllus longicercus</name>
    <dbReference type="NCBI Taxonomy" id="2509291"/>
    <lineage>
        <taxon>Eukaryota</taxon>
        <taxon>Metazoa</taxon>
        <taxon>Ecdysozoa</taxon>
        <taxon>Arthropoda</taxon>
        <taxon>Hexapoda</taxon>
        <taxon>Insecta</taxon>
        <taxon>Pterygota</taxon>
        <taxon>Neoptera</taxon>
        <taxon>Polyneoptera</taxon>
        <taxon>Orthoptera</taxon>
        <taxon>Ensifera</taxon>
        <taxon>Gryllidea</taxon>
        <taxon>Grylloidea</taxon>
        <taxon>Gryllidae</taxon>
        <taxon>Gryllinae</taxon>
        <taxon>Gryllus</taxon>
    </lineage>
</organism>
<keyword evidence="7 10" id="KW-0862">Zinc</keyword>
<dbReference type="SMART" id="SM00271">
    <property type="entry name" value="DnaJ"/>
    <property type="match status" value="1"/>
</dbReference>
<dbReference type="GO" id="GO:0030544">
    <property type="term" value="F:Hsp70 protein binding"/>
    <property type="evidence" value="ECO:0007669"/>
    <property type="project" value="InterPro"/>
</dbReference>
<dbReference type="GO" id="GO:0009408">
    <property type="term" value="P:response to heat"/>
    <property type="evidence" value="ECO:0007669"/>
    <property type="project" value="InterPro"/>
</dbReference>
<dbReference type="InterPro" id="IPR036410">
    <property type="entry name" value="HSP_DnaJ_Cys-rich_dom_sf"/>
</dbReference>
<dbReference type="FunFam" id="1.10.287.110:FF:000014">
    <property type="entry name" value="dnaJ homolog subfamily A member 1"/>
    <property type="match status" value="1"/>
</dbReference>
<keyword evidence="14" id="KW-1185">Reference proteome</keyword>
<dbReference type="InterPro" id="IPR018253">
    <property type="entry name" value="DnaJ_domain_CS"/>
</dbReference>
<keyword evidence="5" id="KW-0677">Repeat</keyword>
<dbReference type="GO" id="GO:0016020">
    <property type="term" value="C:membrane"/>
    <property type="evidence" value="ECO:0007669"/>
    <property type="project" value="UniProtKB-SubCell"/>
</dbReference>
<keyword evidence="9" id="KW-0449">Lipoprotein</keyword>
<keyword evidence="2" id="KW-0488">Methylation</keyword>
<keyword evidence="6 10" id="KW-0863">Zinc-finger</keyword>
<dbReference type="FunFam" id="2.60.260.20:FF:000003">
    <property type="entry name" value="DnaJ subfamily A member 2"/>
    <property type="match status" value="1"/>
</dbReference>